<keyword evidence="5" id="KW-1185">Reference proteome</keyword>
<evidence type="ECO:0000256" key="2">
    <source>
        <dbReference type="SAM" id="Phobius"/>
    </source>
</evidence>
<protein>
    <recommendedName>
        <fullName evidence="3">Zinc finger/thioredoxin putative domain-containing protein</fullName>
    </recommendedName>
</protein>
<sequence length="593" mass="60992">MSQITRCPACATQFKVVPDQLRISEGWVRCGQCKQVFDAVAHLMVPAQPDLLPSMPLGRTDGRATATPAATPTATPAARSAVPRAPGVTLSQPLAAPAASDTVPRQAPVAPVAPAASAASAPTAPTVSARAVTDAAAAPRPTAAPAPAEIPAYLAKGAPPLASEPAWTLAPASRDPWRDQGLPRSLPSSALPPGPLAPVPAPASLPPAVPSADSTPARSPAVATPSARSRVPEPAPAPTPGPAPVSVALPVVPEVPALPTVAPPVDTSPVAQAPASRWQPPADLEPLPPIEMPELAPTPESAAARRQMAAAPLVTPPPPEPSRPAAPVHDAQPQPQPQPQPKAPGPAESLGRAQDESASADLLAAAAPALHSDSVTAAEGLVPDDPPPEASAQSAGASRRKRRREADAATEDAEPAESPDEAVDVGFVRAARRQAFWRRPLVRLVLGLVGLSLATLLAGQIAVQERDRIAALDPRTRPWLQALCEPLGCQIEPLRDINAVVIDSSSFTKGRGDSYQLAMAVKNRATHPVATPAIELTLTDAQDQPVLRKVLTPQDMLAPPELPARGEWNASVGVVVTTGGARVAGYRMLVFYP</sequence>
<proteinExistence type="predicted"/>
<dbReference type="Pfam" id="PF13719">
    <property type="entry name" value="Zn_ribbon_5"/>
    <property type="match status" value="1"/>
</dbReference>
<evidence type="ECO:0000256" key="1">
    <source>
        <dbReference type="SAM" id="MobiDB-lite"/>
    </source>
</evidence>
<feature type="compositionally biased region" description="Acidic residues" evidence="1">
    <location>
        <begin position="408"/>
        <end position="420"/>
    </location>
</feature>
<feature type="compositionally biased region" description="Pro residues" evidence="1">
    <location>
        <begin position="314"/>
        <end position="324"/>
    </location>
</feature>
<dbReference type="InterPro" id="IPR021834">
    <property type="entry name" value="DUF3426"/>
</dbReference>
<comment type="caution">
    <text evidence="4">The sequence shown here is derived from an EMBL/GenBank/DDBJ whole genome shotgun (WGS) entry which is preliminary data.</text>
</comment>
<evidence type="ECO:0000313" key="4">
    <source>
        <dbReference type="EMBL" id="GAA4418436.1"/>
    </source>
</evidence>
<feature type="region of interest" description="Disordered" evidence="1">
    <location>
        <begin position="56"/>
        <end position="86"/>
    </location>
</feature>
<feature type="compositionally biased region" description="Pro residues" evidence="1">
    <location>
        <begin position="233"/>
        <end position="242"/>
    </location>
</feature>
<dbReference type="RefSeq" id="WP_345060608.1">
    <property type="nucleotide sequence ID" value="NZ_BAABEX010000003.1"/>
</dbReference>
<dbReference type="EMBL" id="BAABEX010000003">
    <property type="protein sequence ID" value="GAA4418436.1"/>
    <property type="molecule type" value="Genomic_DNA"/>
</dbReference>
<feature type="compositionally biased region" description="Low complexity" evidence="1">
    <location>
        <begin position="292"/>
        <end position="313"/>
    </location>
</feature>
<feature type="transmembrane region" description="Helical" evidence="2">
    <location>
        <begin position="441"/>
        <end position="463"/>
    </location>
</feature>
<dbReference type="Proteomes" id="UP001501788">
    <property type="component" value="Unassembled WGS sequence"/>
</dbReference>
<dbReference type="Pfam" id="PF11906">
    <property type="entry name" value="DUF3426"/>
    <property type="match status" value="1"/>
</dbReference>
<dbReference type="NCBIfam" id="TIGR02098">
    <property type="entry name" value="MJ0042_CXXC"/>
    <property type="match status" value="1"/>
</dbReference>
<feature type="compositionally biased region" description="Pro residues" evidence="1">
    <location>
        <begin position="334"/>
        <end position="344"/>
    </location>
</feature>
<feature type="domain" description="Zinc finger/thioredoxin putative" evidence="3">
    <location>
        <begin position="4"/>
        <end position="39"/>
    </location>
</feature>
<evidence type="ECO:0000313" key="5">
    <source>
        <dbReference type="Proteomes" id="UP001501788"/>
    </source>
</evidence>
<accession>A0ABP8KXS3</accession>
<name>A0ABP8KXS3_9BURK</name>
<feature type="region of interest" description="Disordered" evidence="1">
    <location>
        <begin position="171"/>
        <end position="242"/>
    </location>
</feature>
<keyword evidence="2" id="KW-1133">Transmembrane helix</keyword>
<keyword evidence="2" id="KW-0472">Membrane</keyword>
<feature type="compositionally biased region" description="Low complexity" evidence="1">
    <location>
        <begin position="63"/>
        <end position="86"/>
    </location>
</feature>
<evidence type="ECO:0000259" key="3">
    <source>
        <dbReference type="Pfam" id="PF13719"/>
    </source>
</evidence>
<feature type="region of interest" description="Disordered" evidence="1">
    <location>
        <begin position="259"/>
        <end position="358"/>
    </location>
</feature>
<feature type="region of interest" description="Disordered" evidence="1">
    <location>
        <begin position="378"/>
        <end position="420"/>
    </location>
</feature>
<reference evidence="5" key="1">
    <citation type="journal article" date="2019" name="Int. J. Syst. Evol. Microbiol.">
        <title>The Global Catalogue of Microorganisms (GCM) 10K type strain sequencing project: providing services to taxonomists for standard genome sequencing and annotation.</title>
        <authorList>
            <consortium name="The Broad Institute Genomics Platform"/>
            <consortium name="The Broad Institute Genome Sequencing Center for Infectious Disease"/>
            <person name="Wu L."/>
            <person name="Ma J."/>
        </authorList>
    </citation>
    <scope>NUCLEOTIDE SEQUENCE [LARGE SCALE GENOMIC DNA]</scope>
    <source>
        <strain evidence="5">JCM 31890</strain>
    </source>
</reference>
<feature type="compositionally biased region" description="Pro residues" evidence="1">
    <location>
        <begin position="190"/>
        <end position="209"/>
    </location>
</feature>
<dbReference type="InterPro" id="IPR011723">
    <property type="entry name" value="Znf/thioredoxin_put"/>
</dbReference>
<keyword evidence="2" id="KW-0812">Transmembrane</keyword>
<gene>
    <name evidence="4" type="ORF">GCM10023090_03400</name>
</gene>
<organism evidence="4 5">
    <name type="scientific">Acidovorax lacteus</name>
    <dbReference type="NCBI Taxonomy" id="1924988"/>
    <lineage>
        <taxon>Bacteria</taxon>
        <taxon>Pseudomonadati</taxon>
        <taxon>Pseudomonadota</taxon>
        <taxon>Betaproteobacteria</taxon>
        <taxon>Burkholderiales</taxon>
        <taxon>Comamonadaceae</taxon>
        <taxon>Acidovorax</taxon>
    </lineage>
</organism>